<gene>
    <name evidence="3" type="ORF">UFOVP441_6</name>
</gene>
<evidence type="ECO:0000256" key="1">
    <source>
        <dbReference type="SAM" id="MobiDB-lite"/>
    </source>
</evidence>
<feature type="domain" description="HNH nuclease" evidence="2">
    <location>
        <begin position="17"/>
        <end position="66"/>
    </location>
</feature>
<dbReference type="InterPro" id="IPR003615">
    <property type="entry name" value="HNH_nuc"/>
</dbReference>
<organism evidence="3">
    <name type="scientific">uncultured Caudovirales phage</name>
    <dbReference type="NCBI Taxonomy" id="2100421"/>
    <lineage>
        <taxon>Viruses</taxon>
        <taxon>Duplodnaviria</taxon>
        <taxon>Heunggongvirae</taxon>
        <taxon>Uroviricota</taxon>
        <taxon>Caudoviricetes</taxon>
        <taxon>Peduoviridae</taxon>
        <taxon>Maltschvirus</taxon>
        <taxon>Maltschvirus maltsch</taxon>
    </lineage>
</organism>
<feature type="region of interest" description="Disordered" evidence="1">
    <location>
        <begin position="73"/>
        <end position="101"/>
    </location>
</feature>
<dbReference type="PANTHER" id="PTHR33877">
    <property type="entry name" value="SLL1193 PROTEIN"/>
    <property type="match status" value="1"/>
</dbReference>
<dbReference type="EMBL" id="LR796405">
    <property type="protein sequence ID" value="CAB4142126.1"/>
    <property type="molecule type" value="Genomic_DNA"/>
</dbReference>
<dbReference type="Gene3D" id="1.10.30.50">
    <property type="match status" value="1"/>
</dbReference>
<proteinExistence type="predicted"/>
<dbReference type="GO" id="GO:0004519">
    <property type="term" value="F:endonuclease activity"/>
    <property type="evidence" value="ECO:0007669"/>
    <property type="project" value="InterPro"/>
</dbReference>
<dbReference type="CDD" id="cd00085">
    <property type="entry name" value="HNHc"/>
    <property type="match status" value="1"/>
</dbReference>
<dbReference type="GO" id="GO:0003676">
    <property type="term" value="F:nucleic acid binding"/>
    <property type="evidence" value="ECO:0007669"/>
    <property type="project" value="InterPro"/>
</dbReference>
<dbReference type="Pfam" id="PF01844">
    <property type="entry name" value="HNH"/>
    <property type="match status" value="1"/>
</dbReference>
<feature type="compositionally biased region" description="Polar residues" evidence="1">
    <location>
        <begin position="83"/>
        <end position="101"/>
    </location>
</feature>
<reference evidence="3" key="1">
    <citation type="submission" date="2020-04" db="EMBL/GenBank/DDBJ databases">
        <authorList>
            <person name="Chiriac C."/>
            <person name="Salcher M."/>
            <person name="Ghai R."/>
            <person name="Kavagutti S V."/>
        </authorList>
    </citation>
    <scope>NUCLEOTIDE SEQUENCE</scope>
</reference>
<name>A0A6J5MAP5_9CAUD</name>
<dbReference type="InterPro" id="IPR052892">
    <property type="entry name" value="NA-targeting_endonuclease"/>
</dbReference>
<dbReference type="InterPro" id="IPR002711">
    <property type="entry name" value="HNH"/>
</dbReference>
<evidence type="ECO:0000313" key="3">
    <source>
        <dbReference type="EMBL" id="CAB4142126.1"/>
    </source>
</evidence>
<dbReference type="SMART" id="SM00507">
    <property type="entry name" value="HNHc"/>
    <property type="match status" value="1"/>
</dbReference>
<protein>
    <submittedName>
        <fullName evidence="3">HNHc domain containing protein</fullName>
    </submittedName>
</protein>
<accession>A0A6J5MAP5</accession>
<dbReference type="PANTHER" id="PTHR33877:SF2">
    <property type="entry name" value="OS07G0170200 PROTEIN"/>
    <property type="match status" value="1"/>
</dbReference>
<dbReference type="GO" id="GO:0008270">
    <property type="term" value="F:zinc ion binding"/>
    <property type="evidence" value="ECO:0007669"/>
    <property type="project" value="InterPro"/>
</dbReference>
<evidence type="ECO:0000259" key="2">
    <source>
        <dbReference type="SMART" id="SM00507"/>
    </source>
</evidence>
<sequence length="101" mass="11422">MSKSALRDSGSTRQWRNIRERILRRDQFICQYCGQEANTVDHVIPRRLGGLDSDDNLVASCRRCNLSKGGRFFVSKRTPPTPRSFSNPQNTSIAHDQTGSP</sequence>